<dbReference type="AlphaFoldDB" id="A0A8X6HGL4"/>
<feature type="compositionally biased region" description="Polar residues" evidence="5">
    <location>
        <begin position="750"/>
        <end position="762"/>
    </location>
</feature>
<dbReference type="GO" id="GO:0070822">
    <property type="term" value="C:Sin3-type complex"/>
    <property type="evidence" value="ECO:0007669"/>
    <property type="project" value="TreeGrafter"/>
</dbReference>
<evidence type="ECO:0000256" key="1">
    <source>
        <dbReference type="ARBA" id="ARBA00004123"/>
    </source>
</evidence>
<reference evidence="7" key="1">
    <citation type="submission" date="2020-07" db="EMBL/GenBank/DDBJ databases">
        <title>Multicomponent nature underlies the extraordinary mechanical properties of spider dragline silk.</title>
        <authorList>
            <person name="Kono N."/>
            <person name="Nakamura H."/>
            <person name="Mori M."/>
            <person name="Yoshida Y."/>
            <person name="Ohtoshi R."/>
            <person name="Malay A.D."/>
            <person name="Moran D.A.P."/>
            <person name="Tomita M."/>
            <person name="Numata K."/>
            <person name="Arakawa K."/>
        </authorList>
    </citation>
    <scope>NUCLEOTIDE SEQUENCE</scope>
</reference>
<dbReference type="Proteomes" id="UP000887116">
    <property type="component" value="Unassembled WGS sequence"/>
</dbReference>
<feature type="region of interest" description="Disordered" evidence="5">
    <location>
        <begin position="895"/>
        <end position="929"/>
    </location>
</feature>
<keyword evidence="2" id="KW-0678">Repressor</keyword>
<evidence type="ECO:0000256" key="2">
    <source>
        <dbReference type="ARBA" id="ARBA00022491"/>
    </source>
</evidence>
<feature type="region of interest" description="Disordered" evidence="5">
    <location>
        <begin position="398"/>
        <end position="439"/>
    </location>
</feature>
<evidence type="ECO:0000313" key="8">
    <source>
        <dbReference type="Proteomes" id="UP000887116"/>
    </source>
</evidence>
<dbReference type="PROSITE" id="PS51477">
    <property type="entry name" value="PAH"/>
    <property type="match status" value="1"/>
</dbReference>
<keyword evidence="3 4" id="KW-0539">Nucleus</keyword>
<evidence type="ECO:0000313" key="7">
    <source>
        <dbReference type="EMBL" id="GFR21755.1"/>
    </source>
</evidence>
<proteinExistence type="predicted"/>
<dbReference type="Pfam" id="PF08295">
    <property type="entry name" value="Sin3_corepress"/>
    <property type="match status" value="1"/>
</dbReference>
<dbReference type="SMART" id="SM00761">
    <property type="entry name" value="HDAC_interact"/>
    <property type="match status" value="1"/>
</dbReference>
<dbReference type="Gene3D" id="1.20.1160.11">
    <property type="entry name" value="Paired amphipathic helix"/>
    <property type="match status" value="1"/>
</dbReference>
<dbReference type="InterPro" id="IPR013194">
    <property type="entry name" value="HDAC_interact_dom"/>
</dbReference>
<dbReference type="Pfam" id="PF16879">
    <property type="entry name" value="Sin3a_C"/>
    <property type="match status" value="1"/>
</dbReference>
<gene>
    <name evidence="7" type="primary">Sin3a</name>
    <name evidence="7" type="ORF">TNCT_254961</name>
</gene>
<dbReference type="SUPFAM" id="SSF47762">
    <property type="entry name" value="PAH2 domain"/>
    <property type="match status" value="1"/>
</dbReference>
<evidence type="ECO:0000256" key="3">
    <source>
        <dbReference type="ARBA" id="ARBA00023242"/>
    </source>
</evidence>
<feature type="region of interest" description="Disordered" evidence="5">
    <location>
        <begin position="849"/>
        <end position="872"/>
    </location>
</feature>
<dbReference type="PANTHER" id="PTHR12346">
    <property type="entry name" value="SIN3B-RELATED"/>
    <property type="match status" value="1"/>
</dbReference>
<dbReference type="InterPro" id="IPR039774">
    <property type="entry name" value="Sin3-like"/>
</dbReference>
<evidence type="ECO:0000256" key="4">
    <source>
        <dbReference type="PROSITE-ProRule" id="PRU00810"/>
    </source>
</evidence>
<dbReference type="EMBL" id="BMAO01018186">
    <property type="protein sequence ID" value="GFR21755.1"/>
    <property type="molecule type" value="Genomic_DNA"/>
</dbReference>
<feature type="region of interest" description="Disordered" evidence="5">
    <location>
        <begin position="742"/>
        <end position="762"/>
    </location>
</feature>
<dbReference type="GO" id="GO:0000122">
    <property type="term" value="P:negative regulation of transcription by RNA polymerase II"/>
    <property type="evidence" value="ECO:0007669"/>
    <property type="project" value="TreeGrafter"/>
</dbReference>
<dbReference type="InterPro" id="IPR003822">
    <property type="entry name" value="PAH"/>
</dbReference>
<evidence type="ECO:0000256" key="5">
    <source>
        <dbReference type="SAM" id="MobiDB-lite"/>
    </source>
</evidence>
<dbReference type="OrthoDB" id="6431615at2759"/>
<dbReference type="Pfam" id="PF02671">
    <property type="entry name" value="PAH"/>
    <property type="match status" value="1"/>
</dbReference>
<sequence>MNYPSIASVYKYGSYEEHLFFDEVRAAVGYEEVYNNFLRTLNLYTEDIVTKSELLELCTSFLGPFPELLRKFKDILGFKENGDNIEAIPMKIIELENKRNKSENGEDIDFSTGGRNGASYQALPKDFVQPKCSGRTALCDEVLNDTWVSFPSWTEDSTFVASKKTQYEDIINHCEDERFELDMAISANSYTYQILENVQKKMNKMTAEEKSAFTLDDYLGGTSLVIQRNALHRLYGDKTEELIEGLKRNPLLAIPIVLKRLKVKEDEWKESQKKYNHIWRNKIDQYYLKSLDHQGINFKQNDIKSFRPKSLLNEMEMVYAESKANQTNSKPHFVLEFKEMGVFLDAINLILQYLKKLPGVCRDDRRKIELIIRNFIPDIFCAPRPTKVEDELEIEEEIKGEPVDVDDGGERSGQSSAGSNKEEAEGSSEGDSNEDDLSDESSKAFIKKIDVFDKMDPLSVTNLPYTLFFVSKTWFVFFRQFHILIERLSKLRHESNRKEALVKENGDMSIQEEKPKPLYKELIEKLNQLLSGAIDYSKFEEEARSLFGIHAFVSFTMDKLVLSIVRQLQQVVTDDLCKECTAIFIQHTRKIFISGCASSLEASQIEYKYFRKVDRMIDDEKIFKIVWYKKDCVLSIELLEYETEETHPDPVEAEKWSNYLDNYLTEDTCCEELLTQVQLLPVFLSRNLRKQMLFWKNRVAQVEKQWHQKQSAKYVKKHLPLSARKRRALSVIAPILRKKSKPSSIPEGNVHSSCSGIVPNESNVPNNFDNTVSIKKEPLEEIFEDEEELGSKEELNQTFMDDQVIIKREENMEKSEIVIDPEKEANCQENESVVIDATAVLSLNDKTEELSAKSPKSIPEIANQDLKQTSVNEMITEDTSKEEAEKMEIHEKISHASVVSSEKKDASVAEPGDASEDNISEKKPEDDILPEVFLKTSGTDSDTDLISKVELTHNAIGNIKTVETESQSGNAVEMKQQLKRKIIQKACGYSTKKKKSKINRTYVKRKIKRSAPKSLNSSEGKQRRQEKYVSEVLDDPTFDFKYFSELPEDHKISYLAWKYARIQDNEQVTFEDGSYKMSFVQGCDLFLHRKDSLTRAREVHQAVSEIKTSNFNAWHKIWLDRYVTPSMFRYCNDWLLRGDRDKFRVTLITVNDCTKPPYNPYSKYKVYYCKKHKHA</sequence>
<organism evidence="7 8">
    <name type="scientific">Trichonephila clavata</name>
    <name type="common">Joro spider</name>
    <name type="synonym">Nephila clavata</name>
    <dbReference type="NCBI Taxonomy" id="2740835"/>
    <lineage>
        <taxon>Eukaryota</taxon>
        <taxon>Metazoa</taxon>
        <taxon>Ecdysozoa</taxon>
        <taxon>Arthropoda</taxon>
        <taxon>Chelicerata</taxon>
        <taxon>Arachnida</taxon>
        <taxon>Araneae</taxon>
        <taxon>Araneomorphae</taxon>
        <taxon>Entelegynae</taxon>
        <taxon>Araneoidea</taxon>
        <taxon>Nephilidae</taxon>
        <taxon>Trichonephila</taxon>
    </lineage>
</organism>
<comment type="caution">
    <text evidence="7">The sequence shown here is derived from an EMBL/GenBank/DDBJ whole genome shotgun (WGS) entry which is preliminary data.</text>
</comment>
<name>A0A8X6HGL4_TRICU</name>
<dbReference type="GO" id="GO:0003714">
    <property type="term" value="F:transcription corepressor activity"/>
    <property type="evidence" value="ECO:0007669"/>
    <property type="project" value="InterPro"/>
</dbReference>
<keyword evidence="8" id="KW-1185">Reference proteome</keyword>
<dbReference type="FunFam" id="1.20.1160.11:FF:000002">
    <property type="entry name" value="Paired amphipathic helix protein SIN3"/>
    <property type="match status" value="1"/>
</dbReference>
<dbReference type="InterPro" id="IPR036600">
    <property type="entry name" value="PAH_sf"/>
</dbReference>
<comment type="subcellular location">
    <subcellularLocation>
        <location evidence="1 4">Nucleus</location>
    </subcellularLocation>
</comment>
<evidence type="ECO:0000259" key="6">
    <source>
        <dbReference type="SMART" id="SM00761"/>
    </source>
</evidence>
<protein>
    <submittedName>
        <fullName evidence="7">Paired amphipathic helix protein Sin3a</fullName>
    </submittedName>
</protein>
<dbReference type="InterPro" id="IPR031693">
    <property type="entry name" value="Sin3_C"/>
</dbReference>
<dbReference type="PANTHER" id="PTHR12346:SF0">
    <property type="entry name" value="SIN3A, ISOFORM G"/>
    <property type="match status" value="1"/>
</dbReference>
<accession>A0A8X6HGL4</accession>
<feature type="domain" description="Histone deacetylase interacting" evidence="6">
    <location>
        <begin position="112"/>
        <end position="212"/>
    </location>
</feature>
<feature type="compositionally biased region" description="Acidic residues" evidence="5">
    <location>
        <begin position="425"/>
        <end position="439"/>
    </location>
</feature>